<comment type="caution">
    <text evidence="1">The sequence shown here is derived from an EMBL/GenBank/DDBJ whole genome shotgun (WGS) entry which is preliminary data.</text>
</comment>
<dbReference type="Proteomes" id="UP000252519">
    <property type="component" value="Unassembled WGS sequence"/>
</dbReference>
<evidence type="ECO:0000313" key="2">
    <source>
        <dbReference type="Proteomes" id="UP000252519"/>
    </source>
</evidence>
<reference evidence="1 2" key="1">
    <citation type="submission" date="2014-10" db="EMBL/GenBank/DDBJ databases">
        <title>Draft genome of the hookworm Ancylostoma caninum.</title>
        <authorList>
            <person name="Mitreva M."/>
        </authorList>
    </citation>
    <scope>NUCLEOTIDE SEQUENCE [LARGE SCALE GENOMIC DNA]</scope>
    <source>
        <strain evidence="1 2">Baltimore</strain>
    </source>
</reference>
<dbReference type="AlphaFoldDB" id="A0A368FRA3"/>
<evidence type="ECO:0000313" key="1">
    <source>
        <dbReference type="EMBL" id="RCN34686.1"/>
    </source>
</evidence>
<accession>A0A368FRA3</accession>
<name>A0A368FRA3_ANCCA</name>
<gene>
    <name evidence="1" type="ORF">ANCCAN_19459</name>
</gene>
<keyword evidence="2" id="KW-1185">Reference proteome</keyword>
<sequence>MPNQPESFLSEVLLNLTCNLIPGNAMAAAGANTTRTANSTSHGTSVADTKVNLTPQRGTVVHTG</sequence>
<dbReference type="EMBL" id="JOJR01000753">
    <property type="protein sequence ID" value="RCN34686.1"/>
    <property type="molecule type" value="Genomic_DNA"/>
</dbReference>
<proteinExistence type="predicted"/>
<protein>
    <submittedName>
        <fullName evidence="1">Uncharacterized protein</fullName>
    </submittedName>
</protein>
<organism evidence="1 2">
    <name type="scientific">Ancylostoma caninum</name>
    <name type="common">Dog hookworm</name>
    <dbReference type="NCBI Taxonomy" id="29170"/>
    <lineage>
        <taxon>Eukaryota</taxon>
        <taxon>Metazoa</taxon>
        <taxon>Ecdysozoa</taxon>
        <taxon>Nematoda</taxon>
        <taxon>Chromadorea</taxon>
        <taxon>Rhabditida</taxon>
        <taxon>Rhabditina</taxon>
        <taxon>Rhabditomorpha</taxon>
        <taxon>Strongyloidea</taxon>
        <taxon>Ancylostomatidae</taxon>
        <taxon>Ancylostomatinae</taxon>
        <taxon>Ancylostoma</taxon>
    </lineage>
</organism>